<sequence>MHFVIIQLLLRKTQHPDARANEPSMSTISAMLNQLFAKRSAIFPAVIAKLARALQLLRNNNYDQIWTAKFTVLCSLLCWLIGSATTIFTVFLVDTDPALFTGHSINTFYLEDYILSKHNLKGAAIENFMSTHIFTNVGEVWQKLLNN</sequence>
<evidence type="ECO:0000313" key="2">
    <source>
        <dbReference type="Proteomes" id="UP000887574"/>
    </source>
</evidence>
<keyword evidence="1" id="KW-0472">Membrane</keyword>
<dbReference type="WBParaSite" id="jg5187">
    <property type="protein sequence ID" value="jg5187"/>
    <property type="gene ID" value="jg5187"/>
</dbReference>
<keyword evidence="2" id="KW-1185">Reference proteome</keyword>
<keyword evidence="1" id="KW-1133">Transmembrane helix</keyword>
<reference evidence="3" key="1">
    <citation type="submission" date="2022-11" db="UniProtKB">
        <authorList>
            <consortium name="WormBaseParasite"/>
        </authorList>
    </citation>
    <scope>IDENTIFICATION</scope>
</reference>
<evidence type="ECO:0000256" key="1">
    <source>
        <dbReference type="SAM" id="Phobius"/>
    </source>
</evidence>
<keyword evidence="1" id="KW-0812">Transmembrane</keyword>
<organism evidence="2 3">
    <name type="scientific">Ditylenchus dipsaci</name>
    <dbReference type="NCBI Taxonomy" id="166011"/>
    <lineage>
        <taxon>Eukaryota</taxon>
        <taxon>Metazoa</taxon>
        <taxon>Ecdysozoa</taxon>
        <taxon>Nematoda</taxon>
        <taxon>Chromadorea</taxon>
        <taxon>Rhabditida</taxon>
        <taxon>Tylenchina</taxon>
        <taxon>Tylenchomorpha</taxon>
        <taxon>Sphaerularioidea</taxon>
        <taxon>Anguinidae</taxon>
        <taxon>Anguininae</taxon>
        <taxon>Ditylenchus</taxon>
    </lineage>
</organism>
<evidence type="ECO:0000313" key="3">
    <source>
        <dbReference type="WBParaSite" id="jg5187"/>
    </source>
</evidence>
<dbReference type="Proteomes" id="UP000887574">
    <property type="component" value="Unplaced"/>
</dbReference>
<proteinExistence type="predicted"/>
<protein>
    <submittedName>
        <fullName evidence="3">Uncharacterized protein</fullName>
    </submittedName>
</protein>
<feature type="transmembrane region" description="Helical" evidence="1">
    <location>
        <begin position="70"/>
        <end position="93"/>
    </location>
</feature>
<accession>A0A915EDG7</accession>
<name>A0A915EDG7_9BILA</name>
<dbReference type="AlphaFoldDB" id="A0A915EDG7"/>